<feature type="domain" description="HTH cro/C1-type" evidence="1">
    <location>
        <begin position="23"/>
        <end position="62"/>
    </location>
</feature>
<gene>
    <name evidence="2" type="ORF">BM74_26060</name>
</gene>
<dbReference type="PROSITE" id="PS50943">
    <property type="entry name" value="HTH_CROC1"/>
    <property type="match status" value="1"/>
</dbReference>
<dbReference type="Gene3D" id="1.10.260.40">
    <property type="entry name" value="lambda repressor-like DNA-binding domains"/>
    <property type="match status" value="1"/>
</dbReference>
<dbReference type="GO" id="GO:0003677">
    <property type="term" value="F:DNA binding"/>
    <property type="evidence" value="ECO:0007669"/>
    <property type="project" value="InterPro"/>
</dbReference>
<dbReference type="CDD" id="cd00093">
    <property type="entry name" value="HTH_XRE"/>
    <property type="match status" value="1"/>
</dbReference>
<dbReference type="InterPro" id="IPR010982">
    <property type="entry name" value="Lambda_DNA-bd_dom_sf"/>
</dbReference>
<reference evidence="2 3" key="1">
    <citation type="submission" date="2018-01" db="EMBL/GenBank/DDBJ databases">
        <title>Complete genome sequence of G25-42.</title>
        <authorList>
            <person name="Zheng Z."/>
            <person name="Sun M."/>
        </authorList>
    </citation>
    <scope>NUCLEOTIDE SEQUENCE [LARGE SCALE GENOMIC DNA]</scope>
    <source>
        <strain evidence="2 3">G25-42</strain>
    </source>
</reference>
<comment type="caution">
    <text evidence="2">The sequence shown here is derived from an EMBL/GenBank/DDBJ whole genome shotgun (WGS) entry which is preliminary data.</text>
</comment>
<evidence type="ECO:0000313" key="2">
    <source>
        <dbReference type="EMBL" id="RVU61418.1"/>
    </source>
</evidence>
<dbReference type="EMBL" id="LDER01000319">
    <property type="protein sequence ID" value="RVU61418.1"/>
    <property type="molecule type" value="Genomic_DNA"/>
</dbReference>
<evidence type="ECO:0000259" key="1">
    <source>
        <dbReference type="PROSITE" id="PS50943"/>
    </source>
</evidence>
<dbReference type="AlphaFoldDB" id="A0A437SEN9"/>
<dbReference type="Pfam" id="PF01381">
    <property type="entry name" value="HTH_3"/>
    <property type="match status" value="1"/>
</dbReference>
<dbReference type="SMART" id="SM00530">
    <property type="entry name" value="HTH_XRE"/>
    <property type="match status" value="1"/>
</dbReference>
<organism evidence="2 3">
    <name type="scientific">Bacillus thuringiensis</name>
    <dbReference type="NCBI Taxonomy" id="1428"/>
    <lineage>
        <taxon>Bacteria</taxon>
        <taxon>Bacillati</taxon>
        <taxon>Bacillota</taxon>
        <taxon>Bacilli</taxon>
        <taxon>Bacillales</taxon>
        <taxon>Bacillaceae</taxon>
        <taxon>Bacillus</taxon>
        <taxon>Bacillus cereus group</taxon>
    </lineage>
</organism>
<proteinExistence type="predicted"/>
<dbReference type="InterPro" id="IPR001387">
    <property type="entry name" value="Cro/C1-type_HTH"/>
</dbReference>
<protein>
    <submittedName>
        <fullName evidence="2">XRE family transcriptional regulator</fullName>
    </submittedName>
</protein>
<name>A0A437SEN9_BACTU</name>
<dbReference type="Proteomes" id="UP000286687">
    <property type="component" value="Unassembled WGS sequence"/>
</dbReference>
<sequence>MIELKSNIGELVQKKGLKGRWIAQQLKITPSQVSNYIQGRSFPTIDKAFQLADILDCKVDDLYEKINKKI</sequence>
<dbReference type="SUPFAM" id="SSF47413">
    <property type="entry name" value="lambda repressor-like DNA-binding domains"/>
    <property type="match status" value="1"/>
</dbReference>
<evidence type="ECO:0000313" key="3">
    <source>
        <dbReference type="Proteomes" id="UP000286687"/>
    </source>
</evidence>
<dbReference type="RefSeq" id="WP_088114837.1">
    <property type="nucleotide sequence ID" value="NZ_LDER01000319.1"/>
</dbReference>
<accession>A0A437SEN9</accession>